<dbReference type="SUPFAM" id="SSF55961">
    <property type="entry name" value="Bet v1-like"/>
    <property type="match status" value="1"/>
</dbReference>
<dbReference type="InterPro" id="IPR021295">
    <property type="entry name" value="DUF2867"/>
</dbReference>
<name>A0ABS1NHL7_9ACTN</name>
<protein>
    <submittedName>
        <fullName evidence="1">DUF2867 domain-containing protein</fullName>
    </submittedName>
</protein>
<dbReference type="Gene3D" id="3.30.530.20">
    <property type="match status" value="1"/>
</dbReference>
<dbReference type="RefSeq" id="WP_201877005.1">
    <property type="nucleotide sequence ID" value="NZ_JAERRF010000014.1"/>
</dbReference>
<dbReference type="InterPro" id="IPR023393">
    <property type="entry name" value="START-like_dom_sf"/>
</dbReference>
<dbReference type="CDD" id="cd07812">
    <property type="entry name" value="SRPBCC"/>
    <property type="match status" value="1"/>
</dbReference>
<dbReference type="Pfam" id="PF11066">
    <property type="entry name" value="DUF2867"/>
    <property type="match status" value="1"/>
</dbReference>
<evidence type="ECO:0000313" key="2">
    <source>
        <dbReference type="Proteomes" id="UP000634229"/>
    </source>
</evidence>
<dbReference type="EMBL" id="JAERRF010000014">
    <property type="protein sequence ID" value="MBL1099560.1"/>
    <property type="molecule type" value="Genomic_DNA"/>
</dbReference>
<gene>
    <name evidence="1" type="ORF">JK363_23400</name>
</gene>
<evidence type="ECO:0000313" key="1">
    <source>
        <dbReference type="EMBL" id="MBL1099560.1"/>
    </source>
</evidence>
<accession>A0ABS1NHL7</accession>
<dbReference type="Proteomes" id="UP000634229">
    <property type="component" value="Unassembled WGS sequence"/>
</dbReference>
<reference evidence="1 2" key="1">
    <citation type="submission" date="2021-01" db="EMBL/GenBank/DDBJ databases">
        <title>WGS of actinomycetes isolated from Thailand.</title>
        <authorList>
            <person name="Thawai C."/>
        </authorList>
    </citation>
    <scope>NUCLEOTIDE SEQUENCE [LARGE SCALE GENOMIC DNA]</scope>
    <source>
        <strain evidence="1 2">CA1R205</strain>
    </source>
</reference>
<keyword evidence="2" id="KW-1185">Reference proteome</keyword>
<proteinExistence type="predicted"/>
<comment type="caution">
    <text evidence="1">The sequence shown here is derived from an EMBL/GenBank/DDBJ whole genome shotgun (WGS) entry which is preliminary data.</text>
</comment>
<organism evidence="1 2">
    <name type="scientific">Streptomyces coffeae</name>
    <dbReference type="NCBI Taxonomy" id="621382"/>
    <lineage>
        <taxon>Bacteria</taxon>
        <taxon>Bacillati</taxon>
        <taxon>Actinomycetota</taxon>
        <taxon>Actinomycetes</taxon>
        <taxon>Kitasatosporales</taxon>
        <taxon>Streptomycetaceae</taxon>
        <taxon>Streptomyces</taxon>
    </lineage>
</organism>
<sequence>MRTVRNIHERTIDASAEAVGALLDRLSSEHDPIWPTPAWPPMRFDRPLGVGAEGGHGFVRYTVTAYEPGRRIRFDFPSDEGGFHELTVEPLDPGRCRVRHVLEQRQRSAQRLVWALAIRWAHDIVVEEIFDNIERVAAGTHRAPLLWSPYVRLLHRLLWDQPVAAPVPAGARLARAAFERTDFSDAWRMELHPGMPRDPEAWRGVLRGASFPVKGRADGEVLLGEDAGHLDFRASILVESGHVTLSTVVRTHNTRGRLYFGVVRHIHPAMARMMLRRTHRRLALAAPSTGERALRAGWRG</sequence>